<dbReference type="GO" id="GO:0000287">
    <property type="term" value="F:magnesium ion binding"/>
    <property type="evidence" value="ECO:0007669"/>
    <property type="project" value="UniProtKB-UniRule"/>
</dbReference>
<dbReference type="HAMAP" id="MF_00536">
    <property type="entry name" value="PdxA"/>
    <property type="match status" value="1"/>
</dbReference>
<comment type="miscellaneous">
    <text evidence="7">The active site is located at the dimer interface.</text>
</comment>
<dbReference type="GO" id="GO:0005737">
    <property type="term" value="C:cytoplasm"/>
    <property type="evidence" value="ECO:0007669"/>
    <property type="project" value="UniProtKB-SubCell"/>
</dbReference>
<keyword evidence="3 7" id="KW-0521">NADP</keyword>
<dbReference type="GO" id="GO:0008270">
    <property type="term" value="F:zinc ion binding"/>
    <property type="evidence" value="ECO:0007669"/>
    <property type="project" value="UniProtKB-UniRule"/>
</dbReference>
<dbReference type="GO" id="GO:0050897">
    <property type="term" value="F:cobalt ion binding"/>
    <property type="evidence" value="ECO:0007669"/>
    <property type="project" value="UniProtKB-UniRule"/>
</dbReference>
<evidence type="ECO:0000256" key="6">
    <source>
        <dbReference type="ARBA" id="ARBA00023096"/>
    </source>
</evidence>
<dbReference type="GO" id="GO:0050570">
    <property type="term" value="F:4-hydroxythreonine-4-phosphate dehydrogenase activity"/>
    <property type="evidence" value="ECO:0007669"/>
    <property type="project" value="UniProtKB-UniRule"/>
</dbReference>
<keyword evidence="5 7" id="KW-0520">NAD</keyword>
<comment type="subunit">
    <text evidence="7">Homodimer.</text>
</comment>
<accession>A0A545TUS8</accession>
<keyword evidence="7" id="KW-0862">Zinc</keyword>
<dbReference type="GO" id="GO:0042823">
    <property type="term" value="P:pyridoxal phosphate biosynthetic process"/>
    <property type="evidence" value="ECO:0007669"/>
    <property type="project" value="UniProtKB-UniRule"/>
</dbReference>
<keyword evidence="1 7" id="KW-0963">Cytoplasm</keyword>
<keyword evidence="2 7" id="KW-0479">Metal-binding</keyword>
<feature type="binding site" evidence="7">
    <location>
        <position position="281"/>
    </location>
    <ligand>
        <name>substrate</name>
    </ligand>
</feature>
<comment type="pathway">
    <text evidence="7">Cofactor biosynthesis; pyridoxine 5'-phosphate biosynthesis; pyridoxine 5'-phosphate from D-erythrose 4-phosphate: step 4/5.</text>
</comment>
<feature type="binding site" evidence="7">
    <location>
        <position position="218"/>
    </location>
    <ligand>
        <name>a divalent metal cation</name>
        <dbReference type="ChEBI" id="CHEBI:60240"/>
        <note>ligand shared between dimeric partners</note>
    </ligand>
</feature>
<comment type="catalytic activity">
    <reaction evidence="7">
        <text>4-(phosphooxy)-L-threonine + NAD(+) = 3-amino-2-oxopropyl phosphate + CO2 + NADH</text>
        <dbReference type="Rhea" id="RHEA:32275"/>
        <dbReference type="ChEBI" id="CHEBI:16526"/>
        <dbReference type="ChEBI" id="CHEBI:57279"/>
        <dbReference type="ChEBI" id="CHEBI:57540"/>
        <dbReference type="ChEBI" id="CHEBI:57945"/>
        <dbReference type="ChEBI" id="CHEBI:58452"/>
        <dbReference type="EC" id="1.1.1.262"/>
    </reaction>
</comment>
<dbReference type="InterPro" id="IPR005255">
    <property type="entry name" value="PdxA_fam"/>
</dbReference>
<dbReference type="SUPFAM" id="SSF53659">
    <property type="entry name" value="Isocitrate/Isopropylmalate dehydrogenase-like"/>
    <property type="match status" value="1"/>
</dbReference>
<dbReference type="NCBIfam" id="NF003699">
    <property type="entry name" value="PRK05312.1"/>
    <property type="match status" value="1"/>
</dbReference>
<evidence type="ECO:0000256" key="4">
    <source>
        <dbReference type="ARBA" id="ARBA00023002"/>
    </source>
</evidence>
<comment type="function">
    <text evidence="7">Catalyzes the NAD(P)-dependent oxidation of 4-(phosphooxy)-L-threonine (HTP) into 2-amino-3-oxo-4-(phosphooxy)butyric acid which spontaneously decarboxylates to form 3-amino-2-oxopropyl phosphate (AHAP).</text>
</comment>
<dbReference type="GO" id="GO:0008615">
    <property type="term" value="P:pyridoxine biosynthetic process"/>
    <property type="evidence" value="ECO:0007669"/>
    <property type="project" value="UniProtKB-UniRule"/>
</dbReference>
<name>A0A545TUS8_9PROT</name>
<keyword evidence="6 7" id="KW-0664">Pyridoxine biosynthesis</keyword>
<dbReference type="GO" id="GO:0051287">
    <property type="term" value="F:NAD binding"/>
    <property type="evidence" value="ECO:0007669"/>
    <property type="project" value="InterPro"/>
</dbReference>
<evidence type="ECO:0000313" key="9">
    <source>
        <dbReference type="Proteomes" id="UP000315252"/>
    </source>
</evidence>
<feature type="binding site" evidence="7">
    <location>
        <position position="299"/>
    </location>
    <ligand>
        <name>substrate</name>
    </ligand>
</feature>
<keyword evidence="9" id="KW-1185">Reference proteome</keyword>
<reference evidence="8 9" key="1">
    <citation type="submission" date="2019-06" db="EMBL/GenBank/DDBJ databases">
        <title>Whole genome sequence for Rhodospirillaceae sp. R148.</title>
        <authorList>
            <person name="Wang G."/>
        </authorList>
    </citation>
    <scope>NUCLEOTIDE SEQUENCE [LARGE SCALE GENOMIC DNA]</scope>
    <source>
        <strain evidence="8 9">R148</strain>
    </source>
</reference>
<feature type="binding site" evidence="7">
    <location>
        <position position="273"/>
    </location>
    <ligand>
        <name>a divalent metal cation</name>
        <dbReference type="ChEBI" id="CHEBI:60240"/>
        <note>ligand shared between dimeric partners</note>
    </ligand>
</feature>
<sequence>MGSGTGSGPLAVTMGEPAGIGGEILLKAWQAASANDLHPFFAIDAPARLQSIADRLELPVVVREISAPDEAHGCFNTALPVLPLTLPRDVKAGHLDPANAPAVLSSIKRAVDLIQTGEASGLVTNPIHKKNLYAAGFAHPGHTEYLAQLAGSDKPAVMMLACPGLKVIPVTIHLALKDAIVSLSEDAILHAGRTTAEALVCDFGIATPRLAVAGLNPHAGEDGAMGREEIEIIQPAVERLAQEGIDITGPLPADTLFHADARRRYDAVLCMYHDQALIPLKTIDFDRGVNVTLGLPFVRTSPDHGTALGIAGSGEARPDSMIAALQMAGAMVASRSTSSL</sequence>
<proteinExistence type="inferred from homology"/>
<dbReference type="EC" id="1.1.1.262" evidence="7"/>
<keyword evidence="7" id="KW-0460">Magnesium</keyword>
<dbReference type="EMBL" id="VHSH01000003">
    <property type="protein sequence ID" value="TQV80966.1"/>
    <property type="molecule type" value="Genomic_DNA"/>
</dbReference>
<protein>
    <recommendedName>
        <fullName evidence="7">4-hydroxythreonine-4-phosphate dehydrogenase</fullName>
        <ecNumber evidence="7">1.1.1.262</ecNumber>
    </recommendedName>
    <alternativeName>
        <fullName evidence="7">4-(phosphohydroxy)-L-threonine dehydrogenase</fullName>
    </alternativeName>
</protein>
<gene>
    <name evidence="7 8" type="primary">pdxA</name>
    <name evidence="8" type="ORF">FKG95_10980</name>
</gene>
<comment type="cofactor">
    <cofactor evidence="7">
        <name>Zn(2+)</name>
        <dbReference type="ChEBI" id="CHEBI:29105"/>
    </cofactor>
    <cofactor evidence="7">
        <name>Mg(2+)</name>
        <dbReference type="ChEBI" id="CHEBI:18420"/>
    </cofactor>
    <cofactor evidence="7">
        <name>Co(2+)</name>
        <dbReference type="ChEBI" id="CHEBI:48828"/>
    </cofactor>
    <text evidence="7">Binds 1 divalent metal cation per subunit. Can use ions such as Zn(2+), Mg(2+) or Co(2+).</text>
</comment>
<dbReference type="NCBIfam" id="TIGR00557">
    <property type="entry name" value="pdxA"/>
    <property type="match status" value="1"/>
</dbReference>
<feature type="binding site" evidence="7">
    <location>
        <position position="143"/>
    </location>
    <ligand>
        <name>substrate</name>
    </ligand>
</feature>
<evidence type="ECO:0000256" key="7">
    <source>
        <dbReference type="HAMAP-Rule" id="MF_00536"/>
    </source>
</evidence>
<dbReference type="OrthoDB" id="9801783at2"/>
<evidence type="ECO:0000256" key="3">
    <source>
        <dbReference type="ARBA" id="ARBA00022857"/>
    </source>
</evidence>
<comment type="similarity">
    <text evidence="7">Belongs to the PdxA family.</text>
</comment>
<evidence type="ECO:0000256" key="1">
    <source>
        <dbReference type="ARBA" id="ARBA00022490"/>
    </source>
</evidence>
<dbReference type="Pfam" id="PF04166">
    <property type="entry name" value="PdxA"/>
    <property type="match status" value="1"/>
</dbReference>
<dbReference type="Proteomes" id="UP000315252">
    <property type="component" value="Unassembled WGS sequence"/>
</dbReference>
<organism evidence="8 9">
    <name type="scientific">Denitrobaculum tricleocarpae</name>
    <dbReference type="NCBI Taxonomy" id="2591009"/>
    <lineage>
        <taxon>Bacteria</taxon>
        <taxon>Pseudomonadati</taxon>
        <taxon>Pseudomonadota</taxon>
        <taxon>Alphaproteobacteria</taxon>
        <taxon>Rhodospirillales</taxon>
        <taxon>Rhodospirillaceae</taxon>
        <taxon>Denitrobaculum</taxon>
    </lineage>
</organism>
<evidence type="ECO:0000256" key="2">
    <source>
        <dbReference type="ARBA" id="ARBA00022723"/>
    </source>
</evidence>
<keyword evidence="7" id="KW-0170">Cobalt</keyword>
<dbReference type="AlphaFoldDB" id="A0A545TUS8"/>
<dbReference type="UniPathway" id="UPA00244">
    <property type="reaction ID" value="UER00312"/>
</dbReference>
<comment type="subcellular location">
    <subcellularLocation>
        <location evidence="7">Cytoplasm</location>
    </subcellularLocation>
</comment>
<comment type="caution">
    <text evidence="8">The sequence shown here is derived from an EMBL/GenBank/DDBJ whole genome shotgun (WGS) entry which is preliminary data.</text>
</comment>
<evidence type="ECO:0000313" key="8">
    <source>
        <dbReference type="EMBL" id="TQV80966.1"/>
    </source>
</evidence>
<dbReference type="PANTHER" id="PTHR30004">
    <property type="entry name" value="4-HYDROXYTHREONINE-4-PHOSPHATE DEHYDROGENASE"/>
    <property type="match status" value="1"/>
</dbReference>
<dbReference type="PANTHER" id="PTHR30004:SF6">
    <property type="entry name" value="D-THREONATE 4-PHOSPHATE DEHYDROGENASE"/>
    <property type="match status" value="1"/>
</dbReference>
<feature type="binding site" evidence="7">
    <location>
        <position position="142"/>
    </location>
    <ligand>
        <name>substrate</name>
    </ligand>
</feature>
<feature type="binding site" evidence="7">
    <location>
        <position position="173"/>
    </location>
    <ligand>
        <name>a divalent metal cation</name>
        <dbReference type="ChEBI" id="CHEBI:60240"/>
        <note>ligand shared between dimeric partners</note>
    </ligand>
</feature>
<evidence type="ECO:0000256" key="5">
    <source>
        <dbReference type="ARBA" id="ARBA00023027"/>
    </source>
</evidence>
<keyword evidence="4 7" id="KW-0560">Oxidoreductase</keyword>
<feature type="binding site" evidence="7">
    <location>
        <position position="290"/>
    </location>
    <ligand>
        <name>substrate</name>
    </ligand>
</feature>
<dbReference type="Gene3D" id="3.40.718.10">
    <property type="entry name" value="Isopropylmalate Dehydrogenase"/>
    <property type="match status" value="1"/>
</dbReference>
<dbReference type="InterPro" id="IPR037510">
    <property type="entry name" value="PdxA"/>
</dbReference>